<dbReference type="Pfam" id="PF00531">
    <property type="entry name" value="Death"/>
    <property type="match status" value="1"/>
</dbReference>
<dbReference type="CDD" id="cd01670">
    <property type="entry name" value="Death"/>
    <property type="match status" value="1"/>
</dbReference>
<accession>A0A6M4RU23</accession>
<comment type="similarity">
    <text evidence="4">Belongs to the protein kinase superfamily.</text>
</comment>
<name>A0A6M4RU23_PETMA</name>
<keyword evidence="4" id="KW-0723">Serine/threonine-protein kinase</keyword>
<feature type="domain" description="Protein kinase" evidence="5">
    <location>
        <begin position="26"/>
        <end position="329"/>
    </location>
</feature>
<proteinExistence type="evidence at transcript level"/>
<evidence type="ECO:0000256" key="1">
    <source>
        <dbReference type="ARBA" id="ARBA00022741"/>
    </source>
</evidence>
<keyword evidence="7" id="KW-0808">Transferase</keyword>
<evidence type="ECO:0000256" key="2">
    <source>
        <dbReference type="ARBA" id="ARBA00022840"/>
    </source>
</evidence>
<dbReference type="SMART" id="SM00005">
    <property type="entry name" value="DEATH"/>
    <property type="match status" value="1"/>
</dbReference>
<protein>
    <submittedName>
        <fullName evidence="7">Receptor-interacting serine/threonine-protein kinase 1b</fullName>
    </submittedName>
</protein>
<dbReference type="AlphaFoldDB" id="A0A6M4RU23"/>
<dbReference type="PROSITE" id="PS00107">
    <property type="entry name" value="PROTEIN_KINASE_ATP"/>
    <property type="match status" value="1"/>
</dbReference>
<dbReference type="GO" id="GO:0004706">
    <property type="term" value="F:JUN kinase kinase kinase activity"/>
    <property type="evidence" value="ECO:0007669"/>
    <property type="project" value="TreeGrafter"/>
</dbReference>
<dbReference type="GO" id="GO:0045087">
    <property type="term" value="P:innate immune response"/>
    <property type="evidence" value="ECO:0007669"/>
    <property type="project" value="UniProtKB-ARBA"/>
</dbReference>
<dbReference type="Pfam" id="PF00069">
    <property type="entry name" value="Pkinase"/>
    <property type="match status" value="1"/>
</dbReference>
<sequence length="443" mass="49163">MAVRKDALPLPEPTLIPSLAVSPEDLTDISFIGSGGFGIVFKATHKRWCVQVALKCAKASGHLSQSHEADLLKEAQKMKMAQFDFILPLRGYVPGISSAQLNLAPVDLGLCSQILQSGGISSRAFKHDFSFRHALVMPYMPCGSLHGLLQRCGQASGTRGDSSALPWPLRCRFVDQIAHGMNYLHGLKPHPLLHLDLKPQNVLLDDDYHVKICDFGLSKWREVTGNVESPTYIESLCLNEALAKPHGQGKTGRDTEPELLRETKNAVNSFHVVECVVKGNQRPSTDDIPEDRPREADSLIRLMTSCWDCNPKARPSFYGPVQETSKPPCSESSAKLMRSAPLDGATPEVALDDALNVTVTNQELPKIAELLGKKWKPVGRALGLREAQLENLEHNYHCYGMDEVTYQMLRSWREREGRSATRATLMKVLKSAKVMTDDIFWQT</sequence>
<dbReference type="PROSITE" id="PS50011">
    <property type="entry name" value="PROTEIN_KINASE_DOM"/>
    <property type="match status" value="1"/>
</dbReference>
<dbReference type="PROSITE" id="PS50017">
    <property type="entry name" value="DEATH_DOMAIN"/>
    <property type="match status" value="1"/>
</dbReference>
<keyword evidence="2 3" id="KW-0067">ATP-binding</keyword>
<evidence type="ECO:0000313" key="7">
    <source>
        <dbReference type="EMBL" id="QJS39785.1"/>
    </source>
</evidence>
<dbReference type="InterPro" id="IPR011029">
    <property type="entry name" value="DEATH-like_dom_sf"/>
</dbReference>
<organism evidence="7">
    <name type="scientific">Petromyzon marinus</name>
    <name type="common">Sea lamprey</name>
    <dbReference type="NCBI Taxonomy" id="7757"/>
    <lineage>
        <taxon>Eukaryota</taxon>
        <taxon>Metazoa</taxon>
        <taxon>Chordata</taxon>
        <taxon>Craniata</taxon>
        <taxon>Vertebrata</taxon>
        <taxon>Cyclostomata</taxon>
        <taxon>Hyperoartia</taxon>
        <taxon>Petromyzontiformes</taxon>
        <taxon>Petromyzontidae</taxon>
        <taxon>Petromyzon</taxon>
    </lineage>
</organism>
<evidence type="ECO:0000259" key="5">
    <source>
        <dbReference type="PROSITE" id="PS50011"/>
    </source>
</evidence>
<dbReference type="InterPro" id="IPR011009">
    <property type="entry name" value="Kinase-like_dom_sf"/>
</dbReference>
<gene>
    <name evidence="7" type="primary">RIPK1b</name>
</gene>
<evidence type="ECO:0000256" key="4">
    <source>
        <dbReference type="RuleBase" id="RU000304"/>
    </source>
</evidence>
<dbReference type="InterPro" id="IPR017441">
    <property type="entry name" value="Protein_kinase_ATP_BS"/>
</dbReference>
<dbReference type="Gene3D" id="1.10.510.10">
    <property type="entry name" value="Transferase(Phosphotransferase) domain 1"/>
    <property type="match status" value="1"/>
</dbReference>
<dbReference type="SMART" id="SM00220">
    <property type="entry name" value="S_TKc"/>
    <property type="match status" value="1"/>
</dbReference>
<evidence type="ECO:0000256" key="3">
    <source>
        <dbReference type="PROSITE-ProRule" id="PRU10141"/>
    </source>
</evidence>
<dbReference type="InterPro" id="IPR051681">
    <property type="entry name" value="Ser/Thr_Kinases-Pseudokinases"/>
</dbReference>
<dbReference type="SUPFAM" id="SSF56112">
    <property type="entry name" value="Protein kinase-like (PK-like)"/>
    <property type="match status" value="1"/>
</dbReference>
<feature type="domain" description="Death" evidence="6">
    <location>
        <begin position="367"/>
        <end position="430"/>
    </location>
</feature>
<keyword evidence="7" id="KW-0675">Receptor</keyword>
<dbReference type="PANTHER" id="PTHR44329">
    <property type="entry name" value="SERINE/THREONINE-PROTEIN KINASE TNNI3K-RELATED"/>
    <property type="match status" value="1"/>
</dbReference>
<dbReference type="SUPFAM" id="SSF47986">
    <property type="entry name" value="DEATH domain"/>
    <property type="match status" value="1"/>
</dbReference>
<dbReference type="InterPro" id="IPR008271">
    <property type="entry name" value="Ser/Thr_kinase_AS"/>
</dbReference>
<dbReference type="EMBL" id="MN764217">
    <property type="protein sequence ID" value="QJS39785.1"/>
    <property type="molecule type" value="mRNA"/>
</dbReference>
<dbReference type="PROSITE" id="PS00108">
    <property type="entry name" value="PROTEIN_KINASE_ST"/>
    <property type="match status" value="1"/>
</dbReference>
<evidence type="ECO:0000259" key="6">
    <source>
        <dbReference type="PROSITE" id="PS50017"/>
    </source>
</evidence>
<dbReference type="InterPro" id="IPR000488">
    <property type="entry name" value="Death_dom"/>
</dbReference>
<reference evidence="7" key="1">
    <citation type="journal article" date="2020" name="Front. Immunol.">
        <title>Comprehensive Evolutionary Analysis of Lamprey TNFR-Associated Factors (TRAFs) and Receptor-Interacting Protein Kinase (RIPKs) and Insights Into the Functional Characterization of TRAF3/6 and RIPK1.</title>
        <authorList>
            <person name="Hou J."/>
            <person name="Pang Y."/>
            <person name="Li Q."/>
        </authorList>
    </citation>
    <scope>NUCLEOTIDE SEQUENCE</scope>
</reference>
<dbReference type="Gene3D" id="1.10.533.10">
    <property type="entry name" value="Death Domain, Fas"/>
    <property type="match status" value="1"/>
</dbReference>
<dbReference type="GO" id="GO:0005524">
    <property type="term" value="F:ATP binding"/>
    <property type="evidence" value="ECO:0007669"/>
    <property type="project" value="UniProtKB-UniRule"/>
</dbReference>
<dbReference type="GO" id="GO:0071345">
    <property type="term" value="P:cellular response to cytokine stimulus"/>
    <property type="evidence" value="ECO:0007669"/>
    <property type="project" value="UniProtKB-ARBA"/>
</dbReference>
<keyword evidence="7" id="KW-0418">Kinase</keyword>
<dbReference type="InterPro" id="IPR000719">
    <property type="entry name" value="Prot_kinase_dom"/>
</dbReference>
<dbReference type="PANTHER" id="PTHR44329:SF291">
    <property type="entry name" value="PROTEIN KINASE DOMAIN-CONTAINING PROTEIN"/>
    <property type="match status" value="1"/>
</dbReference>
<keyword evidence="1 3" id="KW-0547">Nucleotide-binding</keyword>
<feature type="binding site" evidence="3">
    <location>
        <position position="55"/>
    </location>
    <ligand>
        <name>ATP</name>
        <dbReference type="ChEBI" id="CHEBI:30616"/>
    </ligand>
</feature>